<dbReference type="Proteomes" id="UP000886998">
    <property type="component" value="Unassembled WGS sequence"/>
</dbReference>
<reference evidence="2" key="1">
    <citation type="submission" date="2020-08" db="EMBL/GenBank/DDBJ databases">
        <title>Multicomponent nature underlies the extraordinary mechanical properties of spider dragline silk.</title>
        <authorList>
            <person name="Kono N."/>
            <person name="Nakamura H."/>
            <person name="Mori M."/>
            <person name="Yoshida Y."/>
            <person name="Ohtoshi R."/>
            <person name="Malay A.D."/>
            <person name="Moran D.A.P."/>
            <person name="Tomita M."/>
            <person name="Numata K."/>
            <person name="Arakawa K."/>
        </authorList>
    </citation>
    <scope>NUCLEOTIDE SEQUENCE</scope>
</reference>
<proteinExistence type="predicted"/>
<accession>A0A8X6XPD0</accession>
<evidence type="ECO:0000313" key="2">
    <source>
        <dbReference type="EMBL" id="GFY56841.1"/>
    </source>
</evidence>
<organism evidence="2 3">
    <name type="scientific">Trichonephila inaurata madagascariensis</name>
    <dbReference type="NCBI Taxonomy" id="2747483"/>
    <lineage>
        <taxon>Eukaryota</taxon>
        <taxon>Metazoa</taxon>
        <taxon>Ecdysozoa</taxon>
        <taxon>Arthropoda</taxon>
        <taxon>Chelicerata</taxon>
        <taxon>Arachnida</taxon>
        <taxon>Araneae</taxon>
        <taxon>Araneomorphae</taxon>
        <taxon>Entelegynae</taxon>
        <taxon>Araneoidea</taxon>
        <taxon>Nephilidae</taxon>
        <taxon>Trichonephila</taxon>
        <taxon>Trichonephila inaurata</taxon>
    </lineage>
</organism>
<gene>
    <name evidence="2" type="ORF">TNIN_336761</name>
</gene>
<protein>
    <submittedName>
        <fullName evidence="2">Uncharacterized protein</fullName>
    </submittedName>
</protein>
<comment type="caution">
    <text evidence="2">The sequence shown here is derived from an EMBL/GenBank/DDBJ whole genome shotgun (WGS) entry which is preliminary data.</text>
</comment>
<name>A0A8X6XPD0_9ARAC</name>
<keyword evidence="3" id="KW-1185">Reference proteome</keyword>
<feature type="region of interest" description="Disordered" evidence="1">
    <location>
        <begin position="110"/>
        <end position="136"/>
    </location>
</feature>
<feature type="compositionally biased region" description="Polar residues" evidence="1">
    <location>
        <begin position="117"/>
        <end position="127"/>
    </location>
</feature>
<dbReference type="EMBL" id="BMAV01011169">
    <property type="protein sequence ID" value="GFY56841.1"/>
    <property type="molecule type" value="Genomic_DNA"/>
</dbReference>
<sequence length="136" mass="15481">MYKEYHPLQKKKGIVIIVRCQEEEPIDWEDVPFLPEVSAPFIPFRPPRKIRFLISAQVSEPSSLSANSFPNVRTLIKKRIHDLSSQDYSTDEKKCLVTLPRLPSEIVEEGSFEGPMKSTSQWCSSGNAVRRTTDSG</sequence>
<dbReference type="AlphaFoldDB" id="A0A8X6XPD0"/>
<evidence type="ECO:0000256" key="1">
    <source>
        <dbReference type="SAM" id="MobiDB-lite"/>
    </source>
</evidence>
<evidence type="ECO:0000313" key="3">
    <source>
        <dbReference type="Proteomes" id="UP000886998"/>
    </source>
</evidence>